<keyword evidence="2" id="KW-1185">Reference proteome</keyword>
<evidence type="ECO:0000313" key="2">
    <source>
        <dbReference type="Proteomes" id="UP000266673"/>
    </source>
</evidence>
<dbReference type="EMBL" id="QKWP01001859">
    <property type="protein sequence ID" value="RIB06162.1"/>
    <property type="molecule type" value="Genomic_DNA"/>
</dbReference>
<evidence type="ECO:0000313" key="1">
    <source>
        <dbReference type="EMBL" id="RIB06162.1"/>
    </source>
</evidence>
<protein>
    <submittedName>
        <fullName evidence="1">Uncharacterized protein</fullName>
    </submittedName>
</protein>
<accession>A0A397U7B5</accession>
<dbReference type="Proteomes" id="UP000266673">
    <property type="component" value="Unassembled WGS sequence"/>
</dbReference>
<gene>
    <name evidence="1" type="ORF">C2G38_2047004</name>
</gene>
<organism evidence="1 2">
    <name type="scientific">Gigaspora rosea</name>
    <dbReference type="NCBI Taxonomy" id="44941"/>
    <lineage>
        <taxon>Eukaryota</taxon>
        <taxon>Fungi</taxon>
        <taxon>Fungi incertae sedis</taxon>
        <taxon>Mucoromycota</taxon>
        <taxon>Glomeromycotina</taxon>
        <taxon>Glomeromycetes</taxon>
        <taxon>Diversisporales</taxon>
        <taxon>Gigasporaceae</taxon>
        <taxon>Gigaspora</taxon>
    </lineage>
</organism>
<reference evidence="1 2" key="1">
    <citation type="submission" date="2018-06" db="EMBL/GenBank/DDBJ databases">
        <title>Comparative genomics reveals the genomic features of Rhizophagus irregularis, R. cerebriforme, R. diaphanum and Gigaspora rosea, and their symbiotic lifestyle signature.</title>
        <authorList>
            <person name="Morin E."/>
            <person name="San Clemente H."/>
            <person name="Chen E.C.H."/>
            <person name="De La Providencia I."/>
            <person name="Hainaut M."/>
            <person name="Kuo A."/>
            <person name="Kohler A."/>
            <person name="Murat C."/>
            <person name="Tang N."/>
            <person name="Roy S."/>
            <person name="Loubradou J."/>
            <person name="Henrissat B."/>
            <person name="Grigoriev I.V."/>
            <person name="Corradi N."/>
            <person name="Roux C."/>
            <person name="Martin F.M."/>
        </authorList>
    </citation>
    <scope>NUCLEOTIDE SEQUENCE [LARGE SCALE GENOMIC DNA]</scope>
    <source>
        <strain evidence="1 2">DAOM 194757</strain>
    </source>
</reference>
<proteinExistence type="predicted"/>
<name>A0A397U7B5_9GLOM</name>
<comment type="caution">
    <text evidence="1">The sequence shown here is derived from an EMBL/GenBank/DDBJ whole genome shotgun (WGS) entry which is preliminary data.</text>
</comment>
<sequence>MDAEHPCSTIEVLVSRPEESGFREETKFQISDLFPNGLICNTNIQLIKTPRRIEDSALHAIIALQYSEKEVNASIKKATDNLCQEFIKSTEKTLKTIRKQKDIECNQIKK</sequence>
<dbReference type="AlphaFoldDB" id="A0A397U7B5"/>